<protein>
    <submittedName>
        <fullName evidence="2">Uncharacterized protein</fullName>
    </submittedName>
</protein>
<comment type="caution">
    <text evidence="2">The sequence shown here is derived from an EMBL/GenBank/DDBJ whole genome shotgun (WGS) entry which is preliminary data.</text>
</comment>
<accession>A0AAV9ES59</accession>
<dbReference type="AlphaFoldDB" id="A0AAV9ES59"/>
<dbReference type="EMBL" id="JAUJYO010000005">
    <property type="protein sequence ID" value="KAK1315789.1"/>
    <property type="molecule type" value="Genomic_DNA"/>
</dbReference>
<feature type="compositionally biased region" description="Polar residues" evidence="1">
    <location>
        <begin position="9"/>
        <end position="23"/>
    </location>
</feature>
<gene>
    <name evidence="2" type="ORF">QJS10_CPA05g00014</name>
</gene>
<sequence>MGWTAEAFTGSSASQLNGGPSENRSAETVGPGNSREVLDGRPLGKGREGTASDVRRPVLNGRTVRGRAGLVLHRRMVQASL</sequence>
<feature type="region of interest" description="Disordered" evidence="1">
    <location>
        <begin position="1"/>
        <end position="58"/>
    </location>
</feature>
<dbReference type="Proteomes" id="UP001180020">
    <property type="component" value="Unassembled WGS sequence"/>
</dbReference>
<name>A0AAV9ES59_ACOCL</name>
<reference evidence="2" key="2">
    <citation type="submission" date="2023-06" db="EMBL/GenBank/DDBJ databases">
        <authorList>
            <person name="Ma L."/>
            <person name="Liu K.-W."/>
            <person name="Li Z."/>
            <person name="Hsiao Y.-Y."/>
            <person name="Qi Y."/>
            <person name="Fu T."/>
            <person name="Tang G."/>
            <person name="Zhang D."/>
            <person name="Sun W.-H."/>
            <person name="Liu D.-K."/>
            <person name="Li Y."/>
            <person name="Chen G.-Z."/>
            <person name="Liu X.-D."/>
            <person name="Liao X.-Y."/>
            <person name="Jiang Y.-T."/>
            <person name="Yu X."/>
            <person name="Hao Y."/>
            <person name="Huang J."/>
            <person name="Zhao X.-W."/>
            <person name="Ke S."/>
            <person name="Chen Y.-Y."/>
            <person name="Wu W.-L."/>
            <person name="Hsu J.-L."/>
            <person name="Lin Y.-F."/>
            <person name="Huang M.-D."/>
            <person name="Li C.-Y."/>
            <person name="Huang L."/>
            <person name="Wang Z.-W."/>
            <person name="Zhao X."/>
            <person name="Zhong W.-Y."/>
            <person name="Peng D.-H."/>
            <person name="Ahmad S."/>
            <person name="Lan S."/>
            <person name="Zhang J.-S."/>
            <person name="Tsai W.-C."/>
            <person name="Van De Peer Y."/>
            <person name="Liu Z.-J."/>
        </authorList>
    </citation>
    <scope>NUCLEOTIDE SEQUENCE</scope>
    <source>
        <strain evidence="2">CP</strain>
        <tissue evidence="2">Leaves</tissue>
    </source>
</reference>
<organism evidence="2 3">
    <name type="scientific">Acorus calamus</name>
    <name type="common">Sweet flag</name>
    <dbReference type="NCBI Taxonomy" id="4465"/>
    <lineage>
        <taxon>Eukaryota</taxon>
        <taxon>Viridiplantae</taxon>
        <taxon>Streptophyta</taxon>
        <taxon>Embryophyta</taxon>
        <taxon>Tracheophyta</taxon>
        <taxon>Spermatophyta</taxon>
        <taxon>Magnoliopsida</taxon>
        <taxon>Liliopsida</taxon>
        <taxon>Acoraceae</taxon>
        <taxon>Acorus</taxon>
    </lineage>
</organism>
<reference evidence="2" key="1">
    <citation type="journal article" date="2023" name="Nat. Commun.">
        <title>Diploid and tetraploid genomes of Acorus and the evolution of monocots.</title>
        <authorList>
            <person name="Ma L."/>
            <person name="Liu K.W."/>
            <person name="Li Z."/>
            <person name="Hsiao Y.Y."/>
            <person name="Qi Y."/>
            <person name="Fu T."/>
            <person name="Tang G.D."/>
            <person name="Zhang D."/>
            <person name="Sun W.H."/>
            <person name="Liu D.K."/>
            <person name="Li Y."/>
            <person name="Chen G.Z."/>
            <person name="Liu X.D."/>
            <person name="Liao X.Y."/>
            <person name="Jiang Y.T."/>
            <person name="Yu X."/>
            <person name="Hao Y."/>
            <person name="Huang J."/>
            <person name="Zhao X.W."/>
            <person name="Ke S."/>
            <person name="Chen Y.Y."/>
            <person name="Wu W.L."/>
            <person name="Hsu J.L."/>
            <person name="Lin Y.F."/>
            <person name="Huang M.D."/>
            <person name="Li C.Y."/>
            <person name="Huang L."/>
            <person name="Wang Z.W."/>
            <person name="Zhao X."/>
            <person name="Zhong W.Y."/>
            <person name="Peng D.H."/>
            <person name="Ahmad S."/>
            <person name="Lan S."/>
            <person name="Zhang J.S."/>
            <person name="Tsai W.C."/>
            <person name="Van de Peer Y."/>
            <person name="Liu Z.J."/>
        </authorList>
    </citation>
    <scope>NUCLEOTIDE SEQUENCE</scope>
    <source>
        <strain evidence="2">CP</strain>
    </source>
</reference>
<keyword evidence="3" id="KW-1185">Reference proteome</keyword>
<evidence type="ECO:0000256" key="1">
    <source>
        <dbReference type="SAM" id="MobiDB-lite"/>
    </source>
</evidence>
<feature type="compositionally biased region" description="Basic and acidic residues" evidence="1">
    <location>
        <begin position="45"/>
        <end position="56"/>
    </location>
</feature>
<proteinExistence type="predicted"/>
<evidence type="ECO:0000313" key="2">
    <source>
        <dbReference type="EMBL" id="KAK1315789.1"/>
    </source>
</evidence>
<evidence type="ECO:0000313" key="3">
    <source>
        <dbReference type="Proteomes" id="UP001180020"/>
    </source>
</evidence>